<dbReference type="AlphaFoldDB" id="A0A4P7SHX2"/>
<dbReference type="InterPro" id="IPR030678">
    <property type="entry name" value="Peptide/Ni-bd"/>
</dbReference>
<keyword evidence="4" id="KW-1185">Reference proteome</keyword>
<evidence type="ECO:0000259" key="2">
    <source>
        <dbReference type="Pfam" id="PF00496"/>
    </source>
</evidence>
<dbReference type="SUPFAM" id="SSF53850">
    <property type="entry name" value="Periplasmic binding protein-like II"/>
    <property type="match status" value="1"/>
</dbReference>
<dbReference type="GO" id="GO:0042597">
    <property type="term" value="C:periplasmic space"/>
    <property type="evidence" value="ECO:0007669"/>
    <property type="project" value="UniProtKB-ARBA"/>
</dbReference>
<reference evidence="3 4" key="1">
    <citation type="submission" date="2019-04" db="EMBL/GenBank/DDBJ databases">
        <title>Isolation and identification of Cellulomonas shaoxiangyii sp. Nov. isolated from feces of the Tibetan antelopes (Pantholops hodgsonii) in the Qinghai-Tibet plateau of China.</title>
        <authorList>
            <person name="Tian Z."/>
        </authorList>
    </citation>
    <scope>NUCLEOTIDE SEQUENCE [LARGE SCALE GENOMIC DNA]</scope>
    <source>
        <strain evidence="3 4">Z28</strain>
    </source>
</reference>
<gene>
    <name evidence="3" type="ORF">E5225_03365</name>
</gene>
<sequence>MNPRTTRVPAAARLPLALLTVGTLVLTGCSGGASTGGGGGGEGGAAPTDGVLRLGVLNDIGQPPDPDVYYSGNGLAITTNTYEGLVRYEAGNHDEAAIVPALAESWEVNDDFTQYTFVLRQGVTFHDGTAFDASAVGASFDRRKAVDAGPAYMVQGVADVEEVDAHTVRVTLTEPNSAFLDYLASPYGPRMISPTVLTEQAGDDSAQTYLSTASAGTGPYELTKAVVGEGYELTYFEDYWGDLDPQFTTVELPVYTEISAMQLELEKGDLHALLSAVPTASRQKYLDSEELEAYALPSFQVGVLYMNPNRPLLADAEARRTLFEGIDWTTLVDQVTGVGSVPAEGYYPKGALPADVDSRELVHDPAALEAWVSGLPEGSEIQIGHSAGGSDAEQMANIIAAQLQALGMKATVTSHQSSEVFGDFPEHPEDAPDVLVSPGTWPDSNNAYMHGHVFWDPDGGLNHLQCSDETTTTLLSEALTTGSDATYLAAGEAAYAAGCAPTFSWTTDFMVAQGWLAGVEEAHSIAAPATLDFAHLRVDETATSE</sequence>
<feature type="signal peptide" evidence="1">
    <location>
        <begin position="1"/>
        <end position="27"/>
    </location>
</feature>
<dbReference type="InterPro" id="IPR039424">
    <property type="entry name" value="SBP_5"/>
</dbReference>
<dbReference type="OrthoDB" id="9796817at2"/>
<evidence type="ECO:0000313" key="4">
    <source>
        <dbReference type="Proteomes" id="UP000296469"/>
    </source>
</evidence>
<evidence type="ECO:0000256" key="1">
    <source>
        <dbReference type="SAM" id="SignalP"/>
    </source>
</evidence>
<keyword evidence="1" id="KW-0732">Signal</keyword>
<dbReference type="PANTHER" id="PTHR30290">
    <property type="entry name" value="PERIPLASMIC BINDING COMPONENT OF ABC TRANSPORTER"/>
    <property type="match status" value="1"/>
</dbReference>
<dbReference type="CDD" id="cd00995">
    <property type="entry name" value="PBP2_NikA_DppA_OppA_like"/>
    <property type="match status" value="1"/>
</dbReference>
<dbReference type="GO" id="GO:0043190">
    <property type="term" value="C:ATP-binding cassette (ABC) transporter complex"/>
    <property type="evidence" value="ECO:0007669"/>
    <property type="project" value="InterPro"/>
</dbReference>
<feature type="chain" id="PRO_5038368845" evidence="1">
    <location>
        <begin position="28"/>
        <end position="545"/>
    </location>
</feature>
<evidence type="ECO:0000313" key="3">
    <source>
        <dbReference type="EMBL" id="QCB92736.1"/>
    </source>
</evidence>
<name>A0A4P7SHX2_9CELL</name>
<organism evidence="3 4">
    <name type="scientific">Cellulomonas shaoxiangyii</name>
    <dbReference type="NCBI Taxonomy" id="2566013"/>
    <lineage>
        <taxon>Bacteria</taxon>
        <taxon>Bacillati</taxon>
        <taxon>Actinomycetota</taxon>
        <taxon>Actinomycetes</taxon>
        <taxon>Micrococcales</taxon>
        <taxon>Cellulomonadaceae</taxon>
        <taxon>Cellulomonas</taxon>
    </lineage>
</organism>
<dbReference type="KEGG" id="celz:E5225_03365"/>
<proteinExistence type="predicted"/>
<accession>A0A4P7SHX2</accession>
<dbReference type="Gene3D" id="3.40.190.10">
    <property type="entry name" value="Periplasmic binding protein-like II"/>
    <property type="match status" value="1"/>
</dbReference>
<dbReference type="Gene3D" id="3.10.105.10">
    <property type="entry name" value="Dipeptide-binding Protein, Domain 3"/>
    <property type="match status" value="1"/>
</dbReference>
<dbReference type="RefSeq" id="WP_135972657.1">
    <property type="nucleotide sequence ID" value="NZ_CP039291.1"/>
</dbReference>
<dbReference type="GO" id="GO:0015833">
    <property type="term" value="P:peptide transport"/>
    <property type="evidence" value="ECO:0007669"/>
    <property type="project" value="TreeGrafter"/>
</dbReference>
<protein>
    <submittedName>
        <fullName evidence="3">ABC transporter substrate-binding protein</fullName>
    </submittedName>
</protein>
<feature type="domain" description="Solute-binding protein family 5" evidence="2">
    <location>
        <begin position="98"/>
        <end position="418"/>
    </location>
</feature>
<dbReference type="EMBL" id="CP039291">
    <property type="protein sequence ID" value="QCB92736.1"/>
    <property type="molecule type" value="Genomic_DNA"/>
</dbReference>
<dbReference type="PROSITE" id="PS51257">
    <property type="entry name" value="PROKAR_LIPOPROTEIN"/>
    <property type="match status" value="1"/>
</dbReference>
<dbReference type="GO" id="GO:1904680">
    <property type="term" value="F:peptide transmembrane transporter activity"/>
    <property type="evidence" value="ECO:0007669"/>
    <property type="project" value="TreeGrafter"/>
</dbReference>
<dbReference type="InterPro" id="IPR000914">
    <property type="entry name" value="SBP_5_dom"/>
</dbReference>
<dbReference type="PIRSF" id="PIRSF002741">
    <property type="entry name" value="MppA"/>
    <property type="match status" value="1"/>
</dbReference>
<dbReference type="Proteomes" id="UP000296469">
    <property type="component" value="Chromosome"/>
</dbReference>
<dbReference type="Pfam" id="PF00496">
    <property type="entry name" value="SBP_bac_5"/>
    <property type="match status" value="1"/>
</dbReference>